<name>A0A2P2K816_RHIMU</name>
<proteinExistence type="predicted"/>
<dbReference type="EMBL" id="GGEC01021421">
    <property type="protein sequence ID" value="MBX01905.1"/>
    <property type="molecule type" value="Transcribed_RNA"/>
</dbReference>
<organism evidence="1">
    <name type="scientific">Rhizophora mucronata</name>
    <name type="common">Asiatic mangrove</name>
    <dbReference type="NCBI Taxonomy" id="61149"/>
    <lineage>
        <taxon>Eukaryota</taxon>
        <taxon>Viridiplantae</taxon>
        <taxon>Streptophyta</taxon>
        <taxon>Embryophyta</taxon>
        <taxon>Tracheophyta</taxon>
        <taxon>Spermatophyta</taxon>
        <taxon>Magnoliopsida</taxon>
        <taxon>eudicotyledons</taxon>
        <taxon>Gunneridae</taxon>
        <taxon>Pentapetalae</taxon>
        <taxon>rosids</taxon>
        <taxon>fabids</taxon>
        <taxon>Malpighiales</taxon>
        <taxon>Rhizophoraceae</taxon>
        <taxon>Rhizophora</taxon>
    </lineage>
</organism>
<dbReference type="GO" id="GO:0016301">
    <property type="term" value="F:kinase activity"/>
    <property type="evidence" value="ECO:0007669"/>
    <property type="project" value="UniProtKB-KW"/>
</dbReference>
<keyword evidence="1" id="KW-0808">Transferase</keyword>
<dbReference type="AlphaFoldDB" id="A0A2P2K816"/>
<keyword evidence="1" id="KW-0418">Kinase</keyword>
<evidence type="ECO:0000313" key="1">
    <source>
        <dbReference type="EMBL" id="MBX01905.1"/>
    </source>
</evidence>
<reference evidence="1" key="1">
    <citation type="submission" date="2018-02" db="EMBL/GenBank/DDBJ databases">
        <title>Rhizophora mucronata_Transcriptome.</title>
        <authorList>
            <person name="Meera S.P."/>
            <person name="Sreeshan A."/>
            <person name="Augustine A."/>
        </authorList>
    </citation>
    <scope>NUCLEOTIDE SEQUENCE</scope>
    <source>
        <tissue evidence="1">Leaf</tissue>
    </source>
</reference>
<sequence>MCPFLLSLTGPVEYHIKYRMRMHRQRHKCRLVRMVKEGCVQLLLLHQCRNLLGHQ</sequence>
<accession>A0A2P2K816</accession>
<protein>
    <submittedName>
        <fullName evidence="1">Putative sugar kinase</fullName>
    </submittedName>
</protein>